<dbReference type="InterPro" id="IPR003593">
    <property type="entry name" value="AAA+_ATPase"/>
</dbReference>
<dbReference type="CDD" id="cd00009">
    <property type="entry name" value="AAA"/>
    <property type="match status" value="1"/>
</dbReference>
<dbReference type="Proteomes" id="UP000245728">
    <property type="component" value="Chromosome"/>
</dbReference>
<dbReference type="InterPro" id="IPR025943">
    <property type="entry name" value="Sigma_54_int_dom_ATP-bd_2"/>
</dbReference>
<dbReference type="Gene3D" id="3.40.50.2300">
    <property type="match status" value="1"/>
</dbReference>
<dbReference type="OrthoDB" id="9804019at2"/>
<gene>
    <name evidence="8" type="ORF">HMF8227_02106</name>
</gene>
<dbReference type="AlphaFoldDB" id="A0A2S2E6H3"/>
<evidence type="ECO:0000256" key="1">
    <source>
        <dbReference type="ARBA" id="ARBA00022741"/>
    </source>
</evidence>
<dbReference type="InterPro" id="IPR002197">
    <property type="entry name" value="HTH_Fis"/>
</dbReference>
<dbReference type="PRINTS" id="PR01590">
    <property type="entry name" value="HTHFIS"/>
</dbReference>
<dbReference type="GO" id="GO:0005524">
    <property type="term" value="F:ATP binding"/>
    <property type="evidence" value="ECO:0007669"/>
    <property type="project" value="UniProtKB-KW"/>
</dbReference>
<dbReference type="InterPro" id="IPR027417">
    <property type="entry name" value="P-loop_NTPase"/>
</dbReference>
<dbReference type="Gene3D" id="1.10.10.60">
    <property type="entry name" value="Homeodomain-like"/>
    <property type="match status" value="1"/>
</dbReference>
<dbReference type="Gene3D" id="3.40.50.300">
    <property type="entry name" value="P-loop containing nucleotide triphosphate hydrolases"/>
    <property type="match status" value="1"/>
</dbReference>
<dbReference type="Pfam" id="PF00158">
    <property type="entry name" value="Sigma54_activat"/>
    <property type="match status" value="1"/>
</dbReference>
<keyword evidence="2" id="KW-0067">ATP-binding</keyword>
<dbReference type="InterPro" id="IPR011006">
    <property type="entry name" value="CheY-like_superfamily"/>
</dbReference>
<keyword evidence="9" id="KW-1185">Reference proteome</keyword>
<dbReference type="InterPro" id="IPR002078">
    <property type="entry name" value="Sigma_54_int"/>
</dbReference>
<dbReference type="Gene3D" id="1.10.8.60">
    <property type="match status" value="1"/>
</dbReference>
<dbReference type="PROSITE" id="PS00676">
    <property type="entry name" value="SIGMA54_INTERACT_2"/>
    <property type="match status" value="1"/>
</dbReference>
<dbReference type="SUPFAM" id="SSF52172">
    <property type="entry name" value="CheY-like"/>
    <property type="match status" value="1"/>
</dbReference>
<evidence type="ECO:0000256" key="4">
    <source>
        <dbReference type="ARBA" id="ARBA00023125"/>
    </source>
</evidence>
<evidence type="ECO:0000256" key="3">
    <source>
        <dbReference type="ARBA" id="ARBA00023015"/>
    </source>
</evidence>
<dbReference type="InterPro" id="IPR009057">
    <property type="entry name" value="Homeodomain-like_sf"/>
</dbReference>
<evidence type="ECO:0000256" key="6">
    <source>
        <dbReference type="SAM" id="MobiDB-lite"/>
    </source>
</evidence>
<dbReference type="Pfam" id="PF02954">
    <property type="entry name" value="HTH_8"/>
    <property type="match status" value="1"/>
</dbReference>
<dbReference type="GO" id="GO:0006355">
    <property type="term" value="P:regulation of DNA-templated transcription"/>
    <property type="evidence" value="ECO:0007669"/>
    <property type="project" value="InterPro"/>
</dbReference>
<evidence type="ECO:0000259" key="7">
    <source>
        <dbReference type="PROSITE" id="PS50045"/>
    </source>
</evidence>
<dbReference type="KEGG" id="salh:HMF8227_02106"/>
<dbReference type="PROSITE" id="PS00688">
    <property type="entry name" value="SIGMA54_INTERACT_3"/>
    <property type="match status" value="1"/>
</dbReference>
<evidence type="ECO:0000256" key="2">
    <source>
        <dbReference type="ARBA" id="ARBA00022840"/>
    </source>
</evidence>
<dbReference type="Pfam" id="PF25601">
    <property type="entry name" value="AAA_lid_14"/>
    <property type="match status" value="1"/>
</dbReference>
<keyword evidence="4" id="KW-0238">DNA-binding</keyword>
<dbReference type="InterPro" id="IPR025662">
    <property type="entry name" value="Sigma_54_int_dom_ATP-bd_1"/>
</dbReference>
<dbReference type="FunFam" id="3.40.50.300:FF:000006">
    <property type="entry name" value="DNA-binding transcriptional regulator NtrC"/>
    <property type="match status" value="1"/>
</dbReference>
<feature type="compositionally biased region" description="Acidic residues" evidence="6">
    <location>
        <begin position="409"/>
        <end position="418"/>
    </location>
</feature>
<dbReference type="SMART" id="SM00382">
    <property type="entry name" value="AAA"/>
    <property type="match status" value="1"/>
</dbReference>
<dbReference type="PROSITE" id="PS50045">
    <property type="entry name" value="SIGMA54_INTERACT_4"/>
    <property type="match status" value="1"/>
</dbReference>
<evidence type="ECO:0000313" key="8">
    <source>
        <dbReference type="EMBL" id="AWL12567.1"/>
    </source>
</evidence>
<dbReference type="GO" id="GO:0043565">
    <property type="term" value="F:sequence-specific DNA binding"/>
    <property type="evidence" value="ECO:0007669"/>
    <property type="project" value="InterPro"/>
</dbReference>
<keyword evidence="3" id="KW-0805">Transcription regulation</keyword>
<accession>A0A2S2E6H3</accession>
<feature type="region of interest" description="Disordered" evidence="6">
    <location>
        <begin position="409"/>
        <end position="428"/>
    </location>
</feature>
<protein>
    <submittedName>
        <fullName evidence="8">Anaerobic nitric oxide reductase transcription regulator NorR</fullName>
    </submittedName>
</protein>
<keyword evidence="5" id="KW-0804">Transcription</keyword>
<dbReference type="Pfam" id="PF06490">
    <property type="entry name" value="FleQ"/>
    <property type="match status" value="1"/>
</dbReference>
<keyword evidence="1" id="KW-0547">Nucleotide-binding</keyword>
<dbReference type="RefSeq" id="WP_109340129.1">
    <property type="nucleotide sequence ID" value="NZ_CP029347.1"/>
</dbReference>
<sequence>MGEIILVSGCEARRRSFETILSFIGERFSLLDAGAVAEHLNENSGPDAVLVDLPTLSETPQLPEAHPHLPFVVVKPDAEASVPETNGNIVGELVEPVTYPGLIQMLHRCQAYRHNLPKRNAKSLSRKAKGSLIQSLVGKSAALQEVRQMIAQVAPTEATVLVLGESGTGKEVVAQNIHALSERKEGPFIPLNCGAIPGELLESELFGHEKGAFTGAVGTRKGRFELAEGGTLFLDEIGDMPLQMQVKLLRVLQERTYERVGGNKPIRCNVRIIAATHRNLEDMVTQGDFREDLYYRLNVFPIDNPALRERAEDIPLLLQELIKRQQHQRQETITFTEKAVESLQQHQWPGNVRELANLVERMMILCPGQVVDMVDLPAKYQHLDDAPYEPDYPEEVLERQAINELFASSDDDTEDSQDGDMNSATVLPPQGLDLKEHLAQVEVTLIQQALDTHEGVVARAAELLNMRRTTLVEKMRKYNLNKD</sequence>
<dbReference type="PANTHER" id="PTHR32071">
    <property type="entry name" value="TRANSCRIPTIONAL REGULATORY PROTEIN"/>
    <property type="match status" value="1"/>
</dbReference>
<dbReference type="PROSITE" id="PS00675">
    <property type="entry name" value="SIGMA54_INTERACT_1"/>
    <property type="match status" value="1"/>
</dbReference>
<evidence type="ECO:0000313" key="9">
    <source>
        <dbReference type="Proteomes" id="UP000245728"/>
    </source>
</evidence>
<reference evidence="8 9" key="1">
    <citation type="submission" date="2018-05" db="EMBL/GenBank/DDBJ databases">
        <title>Salinimonas sp. HMF8227 Genome sequencing and assembly.</title>
        <authorList>
            <person name="Kang H."/>
            <person name="Kang J."/>
            <person name="Cha I."/>
            <person name="Kim H."/>
            <person name="Joh K."/>
        </authorList>
    </citation>
    <scope>NUCLEOTIDE SEQUENCE [LARGE SCALE GENOMIC DNA]</scope>
    <source>
        <strain evidence="8 9">HMF8227</strain>
    </source>
</reference>
<dbReference type="InterPro" id="IPR025944">
    <property type="entry name" value="Sigma_54_int_dom_CS"/>
</dbReference>
<dbReference type="InterPro" id="IPR058031">
    <property type="entry name" value="AAA_lid_NorR"/>
</dbReference>
<proteinExistence type="predicted"/>
<organism evidence="8 9">
    <name type="scientific">Saliniradius amylolyticus</name>
    <dbReference type="NCBI Taxonomy" id="2183582"/>
    <lineage>
        <taxon>Bacteria</taxon>
        <taxon>Pseudomonadati</taxon>
        <taxon>Pseudomonadota</taxon>
        <taxon>Gammaproteobacteria</taxon>
        <taxon>Alteromonadales</taxon>
        <taxon>Alteromonadaceae</taxon>
        <taxon>Saliniradius</taxon>
    </lineage>
</organism>
<feature type="domain" description="Sigma-54 factor interaction" evidence="7">
    <location>
        <begin position="136"/>
        <end position="364"/>
    </location>
</feature>
<dbReference type="SUPFAM" id="SSF46689">
    <property type="entry name" value="Homeodomain-like"/>
    <property type="match status" value="1"/>
</dbReference>
<evidence type="ECO:0000256" key="5">
    <source>
        <dbReference type="ARBA" id="ARBA00023163"/>
    </source>
</evidence>
<dbReference type="PANTHER" id="PTHR32071:SF117">
    <property type="entry name" value="PTS-DEPENDENT DIHYDROXYACETONE KINASE OPERON REGULATORY PROTEIN-RELATED"/>
    <property type="match status" value="1"/>
</dbReference>
<dbReference type="SUPFAM" id="SSF52540">
    <property type="entry name" value="P-loop containing nucleoside triphosphate hydrolases"/>
    <property type="match status" value="1"/>
</dbReference>
<dbReference type="InterPro" id="IPR010518">
    <property type="entry name" value="FleQ"/>
</dbReference>
<dbReference type="EMBL" id="CP029347">
    <property type="protein sequence ID" value="AWL12567.1"/>
    <property type="molecule type" value="Genomic_DNA"/>
</dbReference>
<name>A0A2S2E6H3_9ALTE</name>